<feature type="transmembrane region" description="Helical" evidence="1">
    <location>
        <begin position="224"/>
        <end position="244"/>
    </location>
</feature>
<sequence length="439" mass="49370">MSNITAVDDGRRPGFYEALRHLLLMGAIFYSTYGLANRLAAVRAPVAEIAFAWERQIPFWAWTIVPYWTLNLFYALGFFLCRTRSELRRYTAQLLLAQAIAVVCFMVWPLQFSWPKPEAAGLSGWLFASLAAFDQPYNQAPSLHIMLTLIVGRFYWPRLPKRWRGLWLAWLLLIALSVLTTYQHHFIDMPTGLWAGLLVWWLFPQAGGMPLRRSLQPQRAHKRWLVFYAGLVLLFAGLACMGGAALWWLWPASACLLLAAAYAGLGAQALQKQADGRHSAAVAVWLLPYFIVVRLNMAYWLRGVPKSVAVAENVHVGSILAAAECEAVVDVCAEYPLFRRPEHYAAVPMLDMVPPECADLIRAVRLLEQMRRAGRPVLVCCALGYGRSAAVVLLWLWAYGGCADLDAAVARLRQVRPQMVLPDAVRQSIQTAKREMEQA</sequence>
<dbReference type="RefSeq" id="WP_243650329.1">
    <property type="nucleotide sequence ID" value="NZ_CP091507.1"/>
</dbReference>
<feature type="transmembrane region" description="Helical" evidence="1">
    <location>
        <begin position="139"/>
        <end position="156"/>
    </location>
</feature>
<reference evidence="4" key="3">
    <citation type="journal article" date="2022" name="Res Sq">
        <title>Evolution of multicellular longitudinally dividing oral cavity symbionts (Neisseriaceae).</title>
        <authorList>
            <person name="Nyongesa S."/>
            <person name="Weber P."/>
            <person name="Bernet E."/>
            <person name="Pullido F."/>
            <person name="Nieckarz M."/>
            <person name="Delaby M."/>
            <person name="Nieves C."/>
            <person name="Viehboeck T."/>
            <person name="Krause N."/>
            <person name="Rivera-Millot A."/>
            <person name="Nakamura A."/>
            <person name="Vischer N."/>
            <person name="VanNieuwenhze M."/>
            <person name="Brun Y."/>
            <person name="Cava F."/>
            <person name="Bulgheresi S."/>
            <person name="Veyrier F."/>
        </authorList>
    </citation>
    <scope>NUCLEOTIDE SEQUENCE</scope>
    <source>
        <strain evidence="4">1258/02</strain>
    </source>
</reference>
<accession>A0AAE9KG92</accession>
<name>A0AAE9KG92_9NEIS</name>
<evidence type="ECO:0000313" key="6">
    <source>
        <dbReference type="Proteomes" id="UP000829756"/>
    </source>
</evidence>
<dbReference type="GO" id="GO:0016020">
    <property type="term" value="C:membrane"/>
    <property type="evidence" value="ECO:0007669"/>
    <property type="project" value="UniProtKB-SubCell"/>
</dbReference>
<dbReference type="Pfam" id="PF00782">
    <property type="entry name" value="DSPc"/>
    <property type="match status" value="1"/>
</dbReference>
<protein>
    <submittedName>
        <fullName evidence="3">PAP2 superfamily protein</fullName>
    </submittedName>
    <submittedName>
        <fullName evidence="4">Phosphatase PAP2/dual specificity phosphatase family protein</fullName>
    </submittedName>
</protein>
<reference evidence="4" key="2">
    <citation type="submission" date="2021-12" db="EMBL/GenBank/DDBJ databases">
        <authorList>
            <person name="Veyrier F.J."/>
        </authorList>
    </citation>
    <scope>NUCLEOTIDE SEQUENCE</scope>
    <source>
        <strain evidence="4">1258/02</strain>
    </source>
</reference>
<dbReference type="EMBL" id="CP091507">
    <property type="protein sequence ID" value="UOO78674.1"/>
    <property type="molecule type" value="Genomic_DNA"/>
</dbReference>
<feature type="transmembrane region" description="Helical" evidence="1">
    <location>
        <begin position="92"/>
        <end position="110"/>
    </location>
</feature>
<dbReference type="InterPro" id="IPR026841">
    <property type="entry name" value="Aur1/Ipt1"/>
</dbReference>
<dbReference type="SUPFAM" id="SSF52799">
    <property type="entry name" value="(Phosphotyrosine protein) phosphatases II"/>
    <property type="match status" value="1"/>
</dbReference>
<dbReference type="Proteomes" id="UP000294721">
    <property type="component" value="Unassembled WGS sequence"/>
</dbReference>
<dbReference type="SMART" id="SM00195">
    <property type="entry name" value="DSPc"/>
    <property type="match status" value="1"/>
</dbReference>
<feature type="transmembrane region" description="Helical" evidence="1">
    <location>
        <begin position="59"/>
        <end position="80"/>
    </location>
</feature>
<dbReference type="PANTHER" id="PTHR47216">
    <property type="match status" value="1"/>
</dbReference>
<dbReference type="InterPro" id="IPR000340">
    <property type="entry name" value="Dual-sp_phosphatase_cat-dom"/>
</dbReference>
<proteinExistence type="predicted"/>
<evidence type="ECO:0000313" key="4">
    <source>
        <dbReference type="EMBL" id="UOO78674.1"/>
    </source>
</evidence>
<feature type="transmembrane region" description="Helical" evidence="1">
    <location>
        <begin position="168"/>
        <end position="187"/>
    </location>
</feature>
<gene>
    <name evidence="3" type="ORF">EV680_10665</name>
    <name evidence="4" type="ORF">LVJ78_08145</name>
</gene>
<keyword evidence="1" id="KW-0812">Transmembrane</keyword>
<dbReference type="CDD" id="cd03386">
    <property type="entry name" value="PAP2_Aur1_like"/>
    <property type="match status" value="1"/>
</dbReference>
<feature type="transmembrane region" description="Helical" evidence="1">
    <location>
        <begin position="21"/>
        <end position="39"/>
    </location>
</feature>
<dbReference type="PROSITE" id="PS50056">
    <property type="entry name" value="TYR_PHOSPHATASE_2"/>
    <property type="match status" value="1"/>
</dbReference>
<evidence type="ECO:0000313" key="5">
    <source>
        <dbReference type="Proteomes" id="UP000294721"/>
    </source>
</evidence>
<keyword evidence="1" id="KW-0472">Membrane</keyword>
<dbReference type="InterPro" id="IPR000387">
    <property type="entry name" value="Tyr_Pase_dom"/>
</dbReference>
<feature type="transmembrane region" description="Helical" evidence="1">
    <location>
        <begin position="282"/>
        <end position="301"/>
    </location>
</feature>
<dbReference type="PANTHER" id="PTHR47216:SF4">
    <property type="entry name" value="OS01G0859400 PROTEIN"/>
    <property type="match status" value="1"/>
</dbReference>
<keyword evidence="1" id="KW-1133">Transmembrane helix</keyword>
<evidence type="ECO:0000259" key="2">
    <source>
        <dbReference type="PROSITE" id="PS50056"/>
    </source>
</evidence>
<keyword evidence="5" id="KW-1185">Reference proteome</keyword>
<dbReference type="InterPro" id="IPR020422">
    <property type="entry name" value="TYR_PHOSPHATASE_DUAL_dom"/>
</dbReference>
<evidence type="ECO:0000256" key="1">
    <source>
        <dbReference type="SAM" id="Phobius"/>
    </source>
</evidence>
<dbReference type="AlphaFoldDB" id="A0AAE9KG92"/>
<dbReference type="Pfam" id="PF14378">
    <property type="entry name" value="PAP2_3"/>
    <property type="match status" value="1"/>
</dbReference>
<organism evidence="4 6">
    <name type="scientific">Uruburuella suis</name>
    <dbReference type="NCBI Taxonomy" id="252130"/>
    <lineage>
        <taxon>Bacteria</taxon>
        <taxon>Pseudomonadati</taxon>
        <taxon>Pseudomonadota</taxon>
        <taxon>Betaproteobacteria</taxon>
        <taxon>Neisseriales</taxon>
        <taxon>Neisseriaceae</taxon>
        <taxon>Uruburuella</taxon>
    </lineage>
</organism>
<dbReference type="EMBL" id="SLXE01000006">
    <property type="protein sequence ID" value="TCP07824.1"/>
    <property type="molecule type" value="Genomic_DNA"/>
</dbReference>
<evidence type="ECO:0000313" key="3">
    <source>
        <dbReference type="EMBL" id="TCP07824.1"/>
    </source>
</evidence>
<dbReference type="KEGG" id="usu:LVJ78_08145"/>
<dbReference type="Gene3D" id="3.90.190.10">
    <property type="entry name" value="Protein tyrosine phosphatase superfamily"/>
    <property type="match status" value="1"/>
</dbReference>
<dbReference type="Proteomes" id="UP000829756">
    <property type="component" value="Chromosome"/>
</dbReference>
<feature type="domain" description="Tyrosine specific protein phosphatases" evidence="2">
    <location>
        <begin position="358"/>
        <end position="420"/>
    </location>
</feature>
<dbReference type="InterPro" id="IPR029021">
    <property type="entry name" value="Prot-tyrosine_phosphatase-like"/>
</dbReference>
<reference evidence="3 5" key="1">
    <citation type="submission" date="2019-03" db="EMBL/GenBank/DDBJ databases">
        <title>Genomic Encyclopedia of Type Strains, Phase IV (KMG-IV): sequencing the most valuable type-strain genomes for metagenomic binning, comparative biology and taxonomic classification.</title>
        <authorList>
            <person name="Goeker M."/>
        </authorList>
    </citation>
    <scope>NUCLEOTIDE SEQUENCE [LARGE SCALE GENOMIC DNA]</scope>
    <source>
        <strain evidence="3 5">DSM 17474</strain>
    </source>
</reference>